<protein>
    <submittedName>
        <fullName evidence="2">Uncharacterized protein</fullName>
    </submittedName>
</protein>
<reference evidence="2 3" key="1">
    <citation type="journal article" date="2013" name="PLoS Genet.">
        <title>Comparative genome structure, secondary metabolite, and effector coding capacity across Cochliobolus pathogens.</title>
        <authorList>
            <person name="Condon B.J."/>
            <person name="Leng Y."/>
            <person name="Wu D."/>
            <person name="Bushley K.E."/>
            <person name="Ohm R.A."/>
            <person name="Otillar R."/>
            <person name="Martin J."/>
            <person name="Schackwitz W."/>
            <person name="Grimwood J."/>
            <person name="MohdZainudin N."/>
            <person name="Xue C."/>
            <person name="Wang R."/>
            <person name="Manning V.A."/>
            <person name="Dhillon B."/>
            <person name="Tu Z.J."/>
            <person name="Steffenson B.J."/>
            <person name="Salamov A."/>
            <person name="Sun H."/>
            <person name="Lowry S."/>
            <person name="LaButti K."/>
            <person name="Han J."/>
            <person name="Copeland A."/>
            <person name="Lindquist E."/>
            <person name="Barry K."/>
            <person name="Schmutz J."/>
            <person name="Baker S.E."/>
            <person name="Ciuffetti L.M."/>
            <person name="Grigoriev I.V."/>
            <person name="Zhong S."/>
            <person name="Turgeon B.G."/>
        </authorList>
    </citation>
    <scope>NUCLEOTIDE SEQUENCE [LARGE SCALE GENOMIC DNA]</scope>
    <source>
        <strain evidence="2 3">26-R-13</strain>
    </source>
</reference>
<evidence type="ECO:0000313" key="3">
    <source>
        <dbReference type="Proteomes" id="UP000053841"/>
    </source>
</evidence>
<feature type="signal peptide" evidence="1">
    <location>
        <begin position="1"/>
        <end position="18"/>
    </location>
</feature>
<feature type="chain" id="PRO_5004885538" evidence="1">
    <location>
        <begin position="19"/>
        <end position="83"/>
    </location>
</feature>
<keyword evidence="1" id="KW-0732">Signal</keyword>
<dbReference type="EMBL" id="KI964615">
    <property type="protein sequence ID" value="EUC33189.1"/>
    <property type="molecule type" value="Genomic_DNA"/>
</dbReference>
<accession>W6YCF3</accession>
<dbReference type="AlphaFoldDB" id="W6YCF3"/>
<dbReference type="KEGG" id="bze:COCCADRAFT_96751"/>
<sequence>RVTIWRMVMIFGVSTTFGITQDAITSMEAHYNLHATKNRYIEKRYPKKRGEAWNLLMVQKPTEKEVDGVGSTMVDKAETIKSS</sequence>
<keyword evidence="3" id="KW-1185">Reference proteome</keyword>
<proteinExistence type="predicted"/>
<feature type="non-terminal residue" evidence="2">
    <location>
        <position position="1"/>
    </location>
</feature>
<gene>
    <name evidence="2" type="ORF">COCCADRAFT_96751</name>
</gene>
<evidence type="ECO:0000256" key="1">
    <source>
        <dbReference type="SAM" id="SignalP"/>
    </source>
</evidence>
<dbReference type="GeneID" id="19154218"/>
<organism evidence="2 3">
    <name type="scientific">Cochliobolus carbonum (strain 26-R-13)</name>
    <name type="common">Maize leaf spot fungus</name>
    <name type="synonym">Bipolaris zeicola</name>
    <dbReference type="NCBI Taxonomy" id="930089"/>
    <lineage>
        <taxon>Eukaryota</taxon>
        <taxon>Fungi</taxon>
        <taxon>Dikarya</taxon>
        <taxon>Ascomycota</taxon>
        <taxon>Pezizomycotina</taxon>
        <taxon>Dothideomycetes</taxon>
        <taxon>Pleosporomycetidae</taxon>
        <taxon>Pleosporales</taxon>
        <taxon>Pleosporineae</taxon>
        <taxon>Pleosporaceae</taxon>
        <taxon>Bipolaris</taxon>
    </lineage>
</organism>
<evidence type="ECO:0000313" key="2">
    <source>
        <dbReference type="EMBL" id="EUC33189.1"/>
    </source>
</evidence>
<name>W6YCF3_COCC2</name>
<dbReference type="RefSeq" id="XP_007712495.1">
    <property type="nucleotide sequence ID" value="XM_007714305.1"/>
</dbReference>
<dbReference type="HOGENOM" id="CLU_2549054_0_0_1"/>
<dbReference type="Proteomes" id="UP000053841">
    <property type="component" value="Unassembled WGS sequence"/>
</dbReference>